<evidence type="ECO:0000256" key="2">
    <source>
        <dbReference type="ARBA" id="ARBA00044777"/>
    </source>
</evidence>
<keyword evidence="4" id="KW-1185">Reference proteome</keyword>
<dbReference type="RefSeq" id="WP_377964054.1">
    <property type="nucleotide sequence ID" value="NZ_JBHZOL010000064.1"/>
</dbReference>
<evidence type="ECO:0000313" key="3">
    <source>
        <dbReference type="EMBL" id="MFE4106367.1"/>
    </source>
</evidence>
<accession>A0ABW6IDW0</accession>
<dbReference type="EMBL" id="JBHZOL010000064">
    <property type="protein sequence ID" value="MFE4106367.1"/>
    <property type="molecule type" value="Genomic_DNA"/>
</dbReference>
<keyword evidence="1" id="KW-0159">Chromosome partition</keyword>
<dbReference type="InterPro" id="IPR003768">
    <property type="entry name" value="ScpA"/>
</dbReference>
<dbReference type="PANTHER" id="PTHR33969:SF2">
    <property type="entry name" value="SEGREGATION AND CONDENSATION PROTEIN A"/>
    <property type="match status" value="1"/>
</dbReference>
<dbReference type="Proteomes" id="UP001600165">
    <property type="component" value="Unassembled WGS sequence"/>
</dbReference>
<dbReference type="Gene3D" id="6.10.250.2410">
    <property type="match status" value="1"/>
</dbReference>
<sequence>MALPLAQSAIAFLIDLAEQGEIDPWDVKVIDVIDRFLGTLQLQQNSGQLNGRTAYEASLSESGEAFLYAAMLVLLKADTLVRAEVEEVEADFGGDEFLENENLVETPLPRNLERHLHRRAVAAPPAKRQVTLNELIEQLELIATVLEENPTRLRKRQAKPQSKRQAVRAIAQLAHQENLSEIAAALEAFLDTYWDELEEALEWIEFEKLIELWPQFRPDNLEQHEFDSPEQAYKHEKVGIFWGLLFLSAQSKVEMHQQTFYQDLQVRNLNKMPLADLQDLPSYVLPD</sequence>
<reference evidence="3 4" key="1">
    <citation type="submission" date="2024-10" db="EMBL/GenBank/DDBJ databases">
        <authorList>
            <person name="Ratan Roy A."/>
            <person name="Morales Sandoval P.H."/>
            <person name="De Los Santos Villalobos S."/>
            <person name="Chakraborty S."/>
            <person name="Mukherjee J."/>
        </authorList>
    </citation>
    <scope>NUCLEOTIDE SEQUENCE [LARGE SCALE GENOMIC DNA]</scope>
    <source>
        <strain evidence="3 4">S1</strain>
    </source>
</reference>
<dbReference type="PANTHER" id="PTHR33969">
    <property type="entry name" value="SEGREGATION AND CONDENSATION PROTEIN A"/>
    <property type="match status" value="1"/>
</dbReference>
<protein>
    <recommendedName>
        <fullName evidence="2">Segregation and condensation protein A</fullName>
    </recommendedName>
</protein>
<organism evidence="3 4">
    <name type="scientific">Almyronema epifaneia S1</name>
    <dbReference type="NCBI Taxonomy" id="2991925"/>
    <lineage>
        <taxon>Bacteria</taxon>
        <taxon>Bacillati</taxon>
        <taxon>Cyanobacteriota</taxon>
        <taxon>Cyanophyceae</taxon>
        <taxon>Nodosilineales</taxon>
        <taxon>Nodosilineaceae</taxon>
        <taxon>Almyronema</taxon>
        <taxon>Almyronema epifaneia</taxon>
    </lineage>
</organism>
<evidence type="ECO:0000313" key="4">
    <source>
        <dbReference type="Proteomes" id="UP001600165"/>
    </source>
</evidence>
<comment type="caution">
    <text evidence="3">The sequence shown here is derived from an EMBL/GenBank/DDBJ whole genome shotgun (WGS) entry which is preliminary data.</text>
</comment>
<gene>
    <name evidence="3" type="ORF">ACFVKH_08780</name>
</gene>
<proteinExistence type="predicted"/>
<name>A0ABW6IDW0_9CYAN</name>
<dbReference type="Pfam" id="PF02616">
    <property type="entry name" value="SMC_ScpA"/>
    <property type="match status" value="1"/>
</dbReference>
<evidence type="ECO:0000256" key="1">
    <source>
        <dbReference type="ARBA" id="ARBA00022829"/>
    </source>
</evidence>